<dbReference type="OrthoDB" id="3049381at2759"/>
<gene>
    <name evidence="1" type="ORF">COLO4_18103</name>
</gene>
<comment type="caution">
    <text evidence="1">The sequence shown here is derived from an EMBL/GenBank/DDBJ whole genome shotgun (WGS) entry which is preliminary data.</text>
</comment>
<evidence type="ECO:0000313" key="1">
    <source>
        <dbReference type="EMBL" id="OMO91805.1"/>
    </source>
</evidence>
<dbReference type="Pfam" id="PF20206">
    <property type="entry name" value="Tra1_ring"/>
    <property type="match status" value="1"/>
</dbReference>
<accession>A0A1R3JAF7</accession>
<proteinExistence type="predicted"/>
<name>A0A1R3JAF7_9ROSI</name>
<organism evidence="1 2">
    <name type="scientific">Corchorus olitorius</name>
    <dbReference type="NCBI Taxonomy" id="93759"/>
    <lineage>
        <taxon>Eukaryota</taxon>
        <taxon>Viridiplantae</taxon>
        <taxon>Streptophyta</taxon>
        <taxon>Embryophyta</taxon>
        <taxon>Tracheophyta</taxon>
        <taxon>Spermatophyta</taxon>
        <taxon>Magnoliopsida</taxon>
        <taxon>eudicotyledons</taxon>
        <taxon>Gunneridae</taxon>
        <taxon>Pentapetalae</taxon>
        <taxon>rosids</taxon>
        <taxon>malvids</taxon>
        <taxon>Malvales</taxon>
        <taxon>Malvaceae</taxon>
        <taxon>Grewioideae</taxon>
        <taxon>Apeibeae</taxon>
        <taxon>Corchorus</taxon>
    </lineage>
</organism>
<dbReference type="Proteomes" id="UP000187203">
    <property type="component" value="Unassembled WGS sequence"/>
</dbReference>
<sequence length="281" mass="31895">MPKVFLQTSLRPILVNLAYTKNLSIPLLQCLARLLELFTNYFDVTLGGKLLEHLKKWLELDKLAQSQKSWKAGEEPKFAAEFMPNAAMEVMIINVLIRVSLSLDLCSQVVANTLDTLMLLMVFVLRGFIVAKSRLKPLTKHLREKMQIVASELLELWREIVIKATAKNKKAEPLVPSSLRKLRILVLQIGGETVKVEKNSKDERRASIVKKPSESPAAPPKLLSLVKCDDPLRANFRRLEEPWHQSLLLIHIKSIRPLPPELGSNLSLMIPLLDHNELQAR</sequence>
<dbReference type="AlphaFoldDB" id="A0A1R3JAF7"/>
<dbReference type="STRING" id="93759.A0A1R3JAF7"/>
<dbReference type="InterPro" id="IPR046805">
    <property type="entry name" value="Tra1_ring"/>
</dbReference>
<evidence type="ECO:0000313" key="2">
    <source>
        <dbReference type="Proteomes" id="UP000187203"/>
    </source>
</evidence>
<keyword evidence="2" id="KW-1185">Reference proteome</keyword>
<protein>
    <submittedName>
        <fullName evidence="1">Uncharacterized protein</fullName>
    </submittedName>
</protein>
<reference evidence="2" key="1">
    <citation type="submission" date="2013-09" db="EMBL/GenBank/DDBJ databases">
        <title>Corchorus olitorius genome sequencing.</title>
        <authorList>
            <person name="Alam M."/>
            <person name="Haque M.S."/>
            <person name="Islam M.S."/>
            <person name="Emdad E.M."/>
            <person name="Islam M.M."/>
            <person name="Ahmed B."/>
            <person name="Halim A."/>
            <person name="Hossen Q.M.M."/>
            <person name="Hossain M.Z."/>
            <person name="Ahmed R."/>
            <person name="Khan M.M."/>
            <person name="Islam R."/>
            <person name="Rashid M.M."/>
            <person name="Khan S.A."/>
            <person name="Rahman M.S."/>
            <person name="Alam M."/>
            <person name="Yahiya A.S."/>
            <person name="Khan M.S."/>
            <person name="Azam M.S."/>
            <person name="Haque T."/>
            <person name="Lashkar M.Z.H."/>
            <person name="Akhand A.I."/>
            <person name="Morshed G."/>
            <person name="Roy S."/>
            <person name="Uddin K.S."/>
            <person name="Rabeya T."/>
            <person name="Hossain A.S."/>
            <person name="Chowdhury A."/>
            <person name="Snigdha A.R."/>
            <person name="Mortoza M.S."/>
            <person name="Matin S.A."/>
            <person name="Hoque S.M.E."/>
            <person name="Islam M.K."/>
            <person name="Roy D.K."/>
            <person name="Haider R."/>
            <person name="Moosa M.M."/>
            <person name="Elias S.M."/>
            <person name="Hasan A.M."/>
            <person name="Jahan S."/>
            <person name="Shafiuddin M."/>
            <person name="Mahmood N."/>
            <person name="Shommy N.S."/>
        </authorList>
    </citation>
    <scope>NUCLEOTIDE SEQUENCE [LARGE SCALE GENOMIC DNA]</scope>
    <source>
        <strain evidence="2">cv. O-4</strain>
    </source>
</reference>
<dbReference type="EMBL" id="AWUE01016422">
    <property type="protein sequence ID" value="OMO91805.1"/>
    <property type="molecule type" value="Genomic_DNA"/>
</dbReference>